<feature type="compositionally biased region" description="Basic and acidic residues" evidence="1">
    <location>
        <begin position="54"/>
        <end position="67"/>
    </location>
</feature>
<feature type="region of interest" description="Disordered" evidence="1">
    <location>
        <begin position="1"/>
        <end position="78"/>
    </location>
</feature>
<keyword evidence="3" id="KW-1185">Reference proteome</keyword>
<feature type="compositionally biased region" description="Polar residues" evidence="1">
    <location>
        <begin position="8"/>
        <end position="31"/>
    </location>
</feature>
<evidence type="ECO:0000313" key="2">
    <source>
        <dbReference type="EMBL" id="MFD2067102.1"/>
    </source>
</evidence>
<evidence type="ECO:0000313" key="3">
    <source>
        <dbReference type="Proteomes" id="UP001597369"/>
    </source>
</evidence>
<dbReference type="Proteomes" id="UP001597369">
    <property type="component" value="Unassembled WGS sequence"/>
</dbReference>
<gene>
    <name evidence="2" type="ORF">ACFSKU_09435</name>
</gene>
<organism evidence="2 3">
    <name type="scientific">Pontibacter silvestris</name>
    <dbReference type="NCBI Taxonomy" id="2305183"/>
    <lineage>
        <taxon>Bacteria</taxon>
        <taxon>Pseudomonadati</taxon>
        <taxon>Bacteroidota</taxon>
        <taxon>Cytophagia</taxon>
        <taxon>Cytophagales</taxon>
        <taxon>Hymenobacteraceae</taxon>
        <taxon>Pontibacter</taxon>
    </lineage>
</organism>
<evidence type="ECO:0000256" key="1">
    <source>
        <dbReference type="SAM" id="MobiDB-lite"/>
    </source>
</evidence>
<protein>
    <submittedName>
        <fullName evidence="2">Uncharacterized protein</fullName>
    </submittedName>
</protein>
<reference evidence="3" key="1">
    <citation type="journal article" date="2019" name="Int. J. Syst. Evol. Microbiol.">
        <title>The Global Catalogue of Microorganisms (GCM) 10K type strain sequencing project: providing services to taxonomists for standard genome sequencing and annotation.</title>
        <authorList>
            <consortium name="The Broad Institute Genomics Platform"/>
            <consortium name="The Broad Institute Genome Sequencing Center for Infectious Disease"/>
            <person name="Wu L."/>
            <person name="Ma J."/>
        </authorList>
    </citation>
    <scope>NUCLEOTIDE SEQUENCE [LARGE SCALE GENOMIC DNA]</scope>
    <source>
        <strain evidence="3">JCM 16545</strain>
    </source>
</reference>
<dbReference type="EMBL" id="JBHUHV010000028">
    <property type="protein sequence ID" value="MFD2067102.1"/>
    <property type="molecule type" value="Genomic_DNA"/>
</dbReference>
<comment type="caution">
    <text evidence="2">The sequence shown here is derived from an EMBL/GenBank/DDBJ whole genome shotgun (WGS) entry which is preliminary data.</text>
</comment>
<name>A0ABW4WWW7_9BACT</name>
<dbReference type="RefSeq" id="WP_229961774.1">
    <property type="nucleotide sequence ID" value="NZ_JAJJWI010000015.1"/>
</dbReference>
<sequence length="78" mass="8205">MNTDKEQNQTQGQQSTADTNASYNRDASSIKGSSTTSQNSTTSSNNVGVGGVPRQEDNNDNENRPDANADSLKGAGNR</sequence>
<accession>A0ABW4WWW7</accession>
<feature type="compositionally biased region" description="Low complexity" evidence="1">
    <location>
        <begin position="32"/>
        <end position="47"/>
    </location>
</feature>
<proteinExistence type="predicted"/>